<evidence type="ECO:0000313" key="3">
    <source>
        <dbReference type="Proteomes" id="UP000030401"/>
    </source>
</evidence>
<keyword evidence="1" id="KW-0472">Membrane</keyword>
<dbReference type="Proteomes" id="UP000030401">
    <property type="component" value="Unassembled WGS sequence"/>
</dbReference>
<dbReference type="RefSeq" id="WP_269745334.1">
    <property type="nucleotide sequence ID" value="NZ_AVPG01000015.1"/>
</dbReference>
<comment type="caution">
    <text evidence="2">The sequence shown here is derived from an EMBL/GenBank/DDBJ whole genome shotgun (WGS) entry which is preliminary data.</text>
</comment>
<evidence type="ECO:0000256" key="1">
    <source>
        <dbReference type="SAM" id="Phobius"/>
    </source>
</evidence>
<reference evidence="2 3" key="1">
    <citation type="submission" date="2013-08" db="EMBL/GenBank/DDBJ databases">
        <authorList>
            <person name="Huang J."/>
            <person name="Wang G."/>
        </authorList>
    </citation>
    <scope>NUCLEOTIDE SEQUENCE [LARGE SCALE GENOMIC DNA]</scope>
    <source>
        <strain evidence="2 3">JSM 072002</strain>
    </source>
</reference>
<protein>
    <submittedName>
        <fullName evidence="2">Uncharacterized protein</fullName>
    </submittedName>
</protein>
<proteinExistence type="predicted"/>
<keyword evidence="1" id="KW-1133">Transmembrane helix</keyword>
<dbReference type="AlphaFoldDB" id="A0A0A5G518"/>
<gene>
    <name evidence="2" type="ORF">N784_05460</name>
</gene>
<feature type="transmembrane region" description="Helical" evidence="1">
    <location>
        <begin position="5"/>
        <end position="23"/>
    </location>
</feature>
<sequence length="42" mass="5183">MFTGFIVIFLLCTIEWLGIYWATNLSDESTELERYEEWFYHD</sequence>
<dbReference type="EMBL" id="AVPG01000015">
    <property type="protein sequence ID" value="KGX86248.1"/>
    <property type="molecule type" value="Genomic_DNA"/>
</dbReference>
<evidence type="ECO:0000313" key="2">
    <source>
        <dbReference type="EMBL" id="KGX86248.1"/>
    </source>
</evidence>
<keyword evidence="1" id="KW-0812">Transmembrane</keyword>
<keyword evidence="3" id="KW-1185">Reference proteome</keyword>
<organism evidence="2 3">
    <name type="scientific">Pontibacillus litoralis JSM 072002</name>
    <dbReference type="NCBI Taxonomy" id="1385512"/>
    <lineage>
        <taxon>Bacteria</taxon>
        <taxon>Bacillati</taxon>
        <taxon>Bacillota</taxon>
        <taxon>Bacilli</taxon>
        <taxon>Bacillales</taxon>
        <taxon>Bacillaceae</taxon>
        <taxon>Pontibacillus</taxon>
    </lineage>
</organism>
<accession>A0A0A5G518</accession>
<name>A0A0A5G518_9BACI</name>
<dbReference type="STRING" id="1385512.N784_05460"/>